<dbReference type="Proteomes" id="UP001054945">
    <property type="component" value="Unassembled WGS sequence"/>
</dbReference>
<dbReference type="EMBL" id="BPLR01010708">
    <property type="protein sequence ID" value="GIY41355.1"/>
    <property type="molecule type" value="Genomic_DNA"/>
</dbReference>
<name>A0AAV4T512_CAEEX</name>
<keyword evidence="3" id="KW-1185">Reference proteome</keyword>
<dbReference type="AlphaFoldDB" id="A0AAV4T512"/>
<feature type="region of interest" description="Disordered" evidence="1">
    <location>
        <begin position="1"/>
        <end position="57"/>
    </location>
</feature>
<comment type="caution">
    <text evidence="2">The sequence shown here is derived from an EMBL/GenBank/DDBJ whole genome shotgun (WGS) entry which is preliminary data.</text>
</comment>
<organism evidence="2 3">
    <name type="scientific">Caerostris extrusa</name>
    <name type="common">Bark spider</name>
    <name type="synonym">Caerostris bankana</name>
    <dbReference type="NCBI Taxonomy" id="172846"/>
    <lineage>
        <taxon>Eukaryota</taxon>
        <taxon>Metazoa</taxon>
        <taxon>Ecdysozoa</taxon>
        <taxon>Arthropoda</taxon>
        <taxon>Chelicerata</taxon>
        <taxon>Arachnida</taxon>
        <taxon>Araneae</taxon>
        <taxon>Araneomorphae</taxon>
        <taxon>Entelegynae</taxon>
        <taxon>Araneoidea</taxon>
        <taxon>Araneidae</taxon>
        <taxon>Caerostris</taxon>
    </lineage>
</organism>
<proteinExistence type="predicted"/>
<evidence type="ECO:0000313" key="2">
    <source>
        <dbReference type="EMBL" id="GIY41355.1"/>
    </source>
</evidence>
<evidence type="ECO:0000256" key="1">
    <source>
        <dbReference type="SAM" id="MobiDB-lite"/>
    </source>
</evidence>
<feature type="compositionally biased region" description="Basic and acidic residues" evidence="1">
    <location>
        <begin position="1"/>
        <end position="11"/>
    </location>
</feature>
<accession>A0AAV4T512</accession>
<gene>
    <name evidence="2" type="ORF">CEXT_181341</name>
</gene>
<protein>
    <submittedName>
        <fullName evidence="2">Uncharacterized protein</fullName>
    </submittedName>
</protein>
<reference evidence="2 3" key="1">
    <citation type="submission" date="2021-06" db="EMBL/GenBank/DDBJ databases">
        <title>Caerostris extrusa draft genome.</title>
        <authorList>
            <person name="Kono N."/>
            <person name="Arakawa K."/>
        </authorList>
    </citation>
    <scope>NUCLEOTIDE SEQUENCE [LARGE SCALE GENOMIC DNA]</scope>
</reference>
<evidence type="ECO:0000313" key="3">
    <source>
        <dbReference type="Proteomes" id="UP001054945"/>
    </source>
</evidence>
<sequence>MPVPREEEVKTRVNPHQSLPPPTSSALAPHTLIDAPGVGMPDSESSDPQRRNCLPPKYRDYGRRVMEETAIQKTLRCF</sequence>